<gene>
    <name evidence="2" type="ORF">E2562_003992</name>
</gene>
<keyword evidence="1" id="KW-1133">Transmembrane helix</keyword>
<dbReference type="OrthoDB" id="10493597at2759"/>
<keyword evidence="1" id="KW-0812">Transmembrane</keyword>
<protein>
    <recommendedName>
        <fullName evidence="4">DUF4149 domain-containing protein</fullName>
    </recommendedName>
</protein>
<evidence type="ECO:0000313" key="3">
    <source>
        <dbReference type="Proteomes" id="UP000479710"/>
    </source>
</evidence>
<dbReference type="Proteomes" id="UP000479710">
    <property type="component" value="Unassembled WGS sequence"/>
</dbReference>
<sequence>MMVTQERHKVERILGIGGEGSIVGWRQNKEAARSSATLAAENARFWVAHSFSAAAIVISAAGLASHLWYLSGKITI</sequence>
<keyword evidence="1" id="KW-0472">Membrane</keyword>
<evidence type="ECO:0000313" key="2">
    <source>
        <dbReference type="EMBL" id="KAF0887759.1"/>
    </source>
</evidence>
<accession>A0A6G1BIC7</accession>
<dbReference type="AlphaFoldDB" id="A0A6G1BIC7"/>
<comment type="caution">
    <text evidence="2">The sequence shown here is derived from an EMBL/GenBank/DDBJ whole genome shotgun (WGS) entry which is preliminary data.</text>
</comment>
<proteinExistence type="predicted"/>
<feature type="transmembrane region" description="Helical" evidence="1">
    <location>
        <begin position="46"/>
        <end position="70"/>
    </location>
</feature>
<organism evidence="2 3">
    <name type="scientific">Oryza meyeriana var. granulata</name>
    <dbReference type="NCBI Taxonomy" id="110450"/>
    <lineage>
        <taxon>Eukaryota</taxon>
        <taxon>Viridiplantae</taxon>
        <taxon>Streptophyta</taxon>
        <taxon>Embryophyta</taxon>
        <taxon>Tracheophyta</taxon>
        <taxon>Spermatophyta</taxon>
        <taxon>Magnoliopsida</taxon>
        <taxon>Liliopsida</taxon>
        <taxon>Poales</taxon>
        <taxon>Poaceae</taxon>
        <taxon>BOP clade</taxon>
        <taxon>Oryzoideae</taxon>
        <taxon>Oryzeae</taxon>
        <taxon>Oryzinae</taxon>
        <taxon>Oryza</taxon>
        <taxon>Oryza meyeriana</taxon>
    </lineage>
</organism>
<keyword evidence="3" id="KW-1185">Reference proteome</keyword>
<evidence type="ECO:0000256" key="1">
    <source>
        <dbReference type="SAM" id="Phobius"/>
    </source>
</evidence>
<name>A0A6G1BIC7_9ORYZ</name>
<reference evidence="2 3" key="1">
    <citation type="submission" date="2019-11" db="EMBL/GenBank/DDBJ databases">
        <title>Whole genome sequence of Oryza granulata.</title>
        <authorList>
            <person name="Li W."/>
        </authorList>
    </citation>
    <scope>NUCLEOTIDE SEQUENCE [LARGE SCALE GENOMIC DNA]</scope>
    <source>
        <strain evidence="3">cv. Menghai</strain>
        <tissue evidence="2">Leaf</tissue>
    </source>
</reference>
<dbReference type="EMBL" id="SPHZ02000012">
    <property type="protein sequence ID" value="KAF0887759.1"/>
    <property type="molecule type" value="Genomic_DNA"/>
</dbReference>
<evidence type="ECO:0008006" key="4">
    <source>
        <dbReference type="Google" id="ProtNLM"/>
    </source>
</evidence>